<accession>A0A4Y2RG39</accession>
<gene>
    <name evidence="1" type="ORF">AVEN_266677_1</name>
</gene>
<evidence type="ECO:0000313" key="1">
    <source>
        <dbReference type="EMBL" id="GBN74747.1"/>
    </source>
</evidence>
<sequence>MNDGQVDFPITAHSESIHLAKALLRASDWSNLLVSLSKLSSPIQSLPLIKLSLPDLSLIRQYYRVRAPPLPPLLAKCEPSFLQPMDGVSF</sequence>
<reference evidence="1 2" key="1">
    <citation type="journal article" date="2019" name="Sci. Rep.">
        <title>Orb-weaving spider Araneus ventricosus genome elucidates the spidroin gene catalogue.</title>
        <authorList>
            <person name="Kono N."/>
            <person name="Nakamura H."/>
            <person name="Ohtoshi R."/>
            <person name="Moran D.A.P."/>
            <person name="Shinohara A."/>
            <person name="Yoshida Y."/>
            <person name="Fujiwara M."/>
            <person name="Mori M."/>
            <person name="Tomita M."/>
            <person name="Arakawa K."/>
        </authorList>
    </citation>
    <scope>NUCLEOTIDE SEQUENCE [LARGE SCALE GENOMIC DNA]</scope>
</reference>
<dbReference type="AlphaFoldDB" id="A0A4Y2RG39"/>
<organism evidence="1 2">
    <name type="scientific">Araneus ventricosus</name>
    <name type="common">Orbweaver spider</name>
    <name type="synonym">Epeira ventricosa</name>
    <dbReference type="NCBI Taxonomy" id="182803"/>
    <lineage>
        <taxon>Eukaryota</taxon>
        <taxon>Metazoa</taxon>
        <taxon>Ecdysozoa</taxon>
        <taxon>Arthropoda</taxon>
        <taxon>Chelicerata</taxon>
        <taxon>Arachnida</taxon>
        <taxon>Araneae</taxon>
        <taxon>Araneomorphae</taxon>
        <taxon>Entelegynae</taxon>
        <taxon>Araneoidea</taxon>
        <taxon>Araneidae</taxon>
        <taxon>Araneus</taxon>
    </lineage>
</organism>
<name>A0A4Y2RG39_ARAVE</name>
<keyword evidence="2" id="KW-1185">Reference proteome</keyword>
<dbReference type="EMBL" id="BGPR01016975">
    <property type="protein sequence ID" value="GBN74747.1"/>
    <property type="molecule type" value="Genomic_DNA"/>
</dbReference>
<evidence type="ECO:0000313" key="2">
    <source>
        <dbReference type="Proteomes" id="UP000499080"/>
    </source>
</evidence>
<dbReference type="Proteomes" id="UP000499080">
    <property type="component" value="Unassembled WGS sequence"/>
</dbReference>
<protein>
    <submittedName>
        <fullName evidence="1">Uncharacterized protein</fullName>
    </submittedName>
</protein>
<proteinExistence type="predicted"/>
<comment type="caution">
    <text evidence="1">The sequence shown here is derived from an EMBL/GenBank/DDBJ whole genome shotgun (WGS) entry which is preliminary data.</text>
</comment>